<keyword evidence="3" id="KW-1185">Reference proteome</keyword>
<dbReference type="AlphaFoldDB" id="A0AAW1Z896"/>
<evidence type="ECO:0000313" key="3">
    <source>
        <dbReference type="Proteomes" id="UP001479290"/>
    </source>
</evidence>
<protein>
    <submittedName>
        <fullName evidence="2">Uncharacterized protein</fullName>
    </submittedName>
</protein>
<sequence length="154" mass="17840">MVSLLNFSQTVEYLKADLDNAVKDKNEQHTQVIQLRQENMNLKSQLDVYTKKKKNAKKTLQTPSKVQTVTKAFLTKIDNFFTNSVMFHLTCQKQEKQMNMIPSNSSRVFRQVEDKFQSYLDNVGAKVSNIQKQSSWLDVQNIRLTSELDKCKTG</sequence>
<organism evidence="2 3">
    <name type="scientific">Culter alburnus</name>
    <name type="common">Topmouth culter</name>
    <dbReference type="NCBI Taxonomy" id="194366"/>
    <lineage>
        <taxon>Eukaryota</taxon>
        <taxon>Metazoa</taxon>
        <taxon>Chordata</taxon>
        <taxon>Craniata</taxon>
        <taxon>Vertebrata</taxon>
        <taxon>Euteleostomi</taxon>
        <taxon>Actinopterygii</taxon>
        <taxon>Neopterygii</taxon>
        <taxon>Teleostei</taxon>
        <taxon>Ostariophysi</taxon>
        <taxon>Cypriniformes</taxon>
        <taxon>Xenocyprididae</taxon>
        <taxon>Xenocypridinae</taxon>
        <taxon>Culter</taxon>
    </lineage>
</organism>
<dbReference type="PANTHER" id="PTHR21687">
    <property type="entry name" value="PLASMALEMMA VESICLE-ASSOCIATED PROTEIN"/>
    <property type="match status" value="1"/>
</dbReference>
<gene>
    <name evidence="2" type="ORF">ABG768_013987</name>
</gene>
<accession>A0AAW1Z896</accession>
<dbReference type="Proteomes" id="UP001479290">
    <property type="component" value="Unassembled WGS sequence"/>
</dbReference>
<dbReference type="InterPro" id="IPR009538">
    <property type="entry name" value="PV-1"/>
</dbReference>
<dbReference type="EMBL" id="JAWDJR010000020">
    <property type="protein sequence ID" value="KAK9956242.1"/>
    <property type="molecule type" value="Genomic_DNA"/>
</dbReference>
<feature type="coiled-coil region" evidence="1">
    <location>
        <begin position="25"/>
        <end position="59"/>
    </location>
</feature>
<reference evidence="2 3" key="1">
    <citation type="submission" date="2024-05" db="EMBL/GenBank/DDBJ databases">
        <title>A high-quality chromosomal-level genome assembly of Topmouth culter (Culter alburnus).</title>
        <authorList>
            <person name="Zhao H."/>
        </authorList>
    </citation>
    <scope>NUCLEOTIDE SEQUENCE [LARGE SCALE GENOMIC DNA]</scope>
    <source>
        <strain evidence="2">CATC2023</strain>
        <tissue evidence="2">Muscle</tissue>
    </source>
</reference>
<proteinExistence type="predicted"/>
<dbReference type="GO" id="GO:0002693">
    <property type="term" value="P:positive regulation of cellular extravasation"/>
    <property type="evidence" value="ECO:0007669"/>
    <property type="project" value="TreeGrafter"/>
</dbReference>
<evidence type="ECO:0000313" key="2">
    <source>
        <dbReference type="EMBL" id="KAK9956242.1"/>
    </source>
</evidence>
<comment type="caution">
    <text evidence="2">The sequence shown here is derived from an EMBL/GenBank/DDBJ whole genome shotgun (WGS) entry which is preliminary data.</text>
</comment>
<evidence type="ECO:0000256" key="1">
    <source>
        <dbReference type="SAM" id="Coils"/>
    </source>
</evidence>
<dbReference type="PANTHER" id="PTHR21687:SF6">
    <property type="entry name" value="PLASMALEMMA VESICLE-ASSOCIATED PROTEIN"/>
    <property type="match status" value="1"/>
</dbReference>
<dbReference type="GO" id="GO:0043114">
    <property type="term" value="P:regulation of vascular permeability"/>
    <property type="evidence" value="ECO:0007669"/>
    <property type="project" value="TreeGrafter"/>
</dbReference>
<keyword evidence="1" id="KW-0175">Coiled coil</keyword>
<name>A0AAW1Z896_CULAL</name>